<sequence>MDCMALSKWIRWLYFHGLGGSATMEYSINNELIGGISEENAVKCFEQIIAMLDSDERLNLPFITVNGKCCVATKKRLIKCSKNMFGYKFKEWNWSQITNVFYKTTLTAGTLILNTVDGEVKISINRGGTEFAGEILRKLKREAK</sequence>
<gene>
    <name evidence="2" type="ORF">FYJ55_07375</name>
</gene>
<evidence type="ECO:0000313" key="3">
    <source>
        <dbReference type="Proteomes" id="UP000434241"/>
    </source>
</evidence>
<evidence type="ECO:0000259" key="1">
    <source>
        <dbReference type="Pfam" id="PF14470"/>
    </source>
</evidence>
<dbReference type="Pfam" id="PF14470">
    <property type="entry name" value="bPH_3"/>
    <property type="match status" value="1"/>
</dbReference>
<organism evidence="2 3">
    <name type="scientific">Holdemanella porci</name>
    <dbReference type="NCBI Taxonomy" id="2652276"/>
    <lineage>
        <taxon>Bacteria</taxon>
        <taxon>Bacillati</taxon>
        <taxon>Bacillota</taxon>
        <taxon>Erysipelotrichia</taxon>
        <taxon>Erysipelotrichales</taxon>
        <taxon>Erysipelotrichaceae</taxon>
        <taxon>Holdemanella</taxon>
    </lineage>
</organism>
<dbReference type="EMBL" id="VUMR01000039">
    <property type="protein sequence ID" value="MSS56713.1"/>
    <property type="molecule type" value="Genomic_DNA"/>
</dbReference>
<keyword evidence="3" id="KW-1185">Reference proteome</keyword>
<comment type="caution">
    <text evidence="2">The sequence shown here is derived from an EMBL/GenBank/DDBJ whole genome shotgun (WGS) entry which is preliminary data.</text>
</comment>
<feature type="domain" description="YokE-like PH" evidence="1">
    <location>
        <begin position="46"/>
        <end position="124"/>
    </location>
</feature>
<name>A0A6N7V349_9FIRM</name>
<protein>
    <recommendedName>
        <fullName evidence="1">YokE-like PH domain-containing protein</fullName>
    </recommendedName>
</protein>
<proteinExistence type="predicted"/>
<reference evidence="2 3" key="1">
    <citation type="submission" date="2019-08" db="EMBL/GenBank/DDBJ databases">
        <title>In-depth cultivation of the pig gut microbiome towards novel bacterial diversity and tailored functional studies.</title>
        <authorList>
            <person name="Wylensek D."/>
            <person name="Hitch T.C.A."/>
            <person name="Clavel T."/>
        </authorList>
    </citation>
    <scope>NUCLEOTIDE SEQUENCE [LARGE SCALE GENOMIC DNA]</scope>
    <source>
        <strain evidence="2 3">LKV-472-APC-3</strain>
    </source>
</reference>
<accession>A0A6N7V349</accession>
<dbReference type="AlphaFoldDB" id="A0A6N7V349"/>
<dbReference type="Proteomes" id="UP000434241">
    <property type="component" value="Unassembled WGS sequence"/>
</dbReference>
<dbReference type="InterPro" id="IPR039519">
    <property type="entry name" value="YokE-like_PH"/>
</dbReference>
<evidence type="ECO:0000313" key="2">
    <source>
        <dbReference type="EMBL" id="MSS56713.1"/>
    </source>
</evidence>